<name>A0A239IPN7_9SPHN</name>
<dbReference type="RefSeq" id="WP_013849903.1">
    <property type="nucleotide sequence ID" value="NZ_FZOS01000026.1"/>
</dbReference>
<dbReference type="OrthoDB" id="7199783at2"/>
<evidence type="ECO:0000313" key="3">
    <source>
        <dbReference type="EMBL" id="SNS95519.1"/>
    </source>
</evidence>
<evidence type="ECO:0000313" key="4">
    <source>
        <dbReference type="Proteomes" id="UP000198281"/>
    </source>
</evidence>
<organism evidence="3 4">
    <name type="scientific">Edaphosphingomonas laterariae</name>
    <dbReference type="NCBI Taxonomy" id="861865"/>
    <lineage>
        <taxon>Bacteria</taxon>
        <taxon>Pseudomonadati</taxon>
        <taxon>Pseudomonadota</taxon>
        <taxon>Alphaproteobacteria</taxon>
        <taxon>Sphingomonadales</taxon>
        <taxon>Rhizorhabdaceae</taxon>
        <taxon>Edaphosphingomonas</taxon>
    </lineage>
</organism>
<dbReference type="InterPro" id="IPR005094">
    <property type="entry name" value="Endonuclease_MobA/VirD2"/>
</dbReference>
<dbReference type="Proteomes" id="UP000198281">
    <property type="component" value="Unassembled WGS sequence"/>
</dbReference>
<sequence length="373" mass="40980">MREEEGVLPLPSLMEAWRPPAGGKRTLRGAYVRIKPGGSGGGAARPMSMDQAEARAKLERIVRKAPEVMVKVSGKQYGAHHVAEHFGYVARHGKLAVRSSEGEIITEPDRLKAIAQDWAMLDEAMNEHGRERPTSMSLVLSMPGGSTDAETLHDAAQAFARILFEGNHAYMLALHTDTDHPHVHLTVATEGADGTRFNPRKADLHHMRETFAHELRARGVAAEATPRRARGHVQKRVRSSALHLDARLGAEGRRLNLAQLNELRAQSFVRGADQERRAEDVMALARQKQIRGAYAEAAVALAGTGKAEDRALGQEIAGFLAAMPPAVSRRLARAREILQSERPPQERRNEPEGVSPPTGSEEGRPPPHRDRER</sequence>
<dbReference type="EMBL" id="FZOS01000026">
    <property type="protein sequence ID" value="SNS95519.1"/>
    <property type="molecule type" value="Genomic_DNA"/>
</dbReference>
<proteinExistence type="predicted"/>
<reference evidence="4" key="1">
    <citation type="submission" date="2017-06" db="EMBL/GenBank/DDBJ databases">
        <authorList>
            <person name="Varghese N."/>
            <person name="Submissions S."/>
        </authorList>
    </citation>
    <scope>NUCLEOTIDE SEQUENCE [LARGE SCALE GENOMIC DNA]</scope>
    <source>
        <strain evidence="4">LNB2</strain>
    </source>
</reference>
<gene>
    <name evidence="3" type="ORF">SAMN06295912_12622</name>
</gene>
<evidence type="ECO:0000256" key="1">
    <source>
        <dbReference type="SAM" id="MobiDB-lite"/>
    </source>
</evidence>
<feature type="compositionally biased region" description="Basic and acidic residues" evidence="1">
    <location>
        <begin position="361"/>
        <end position="373"/>
    </location>
</feature>
<dbReference type="Pfam" id="PF03432">
    <property type="entry name" value="Relaxase"/>
    <property type="match status" value="1"/>
</dbReference>
<accession>A0A239IPN7</accession>
<feature type="compositionally biased region" description="Basic and acidic residues" evidence="1">
    <location>
        <begin position="333"/>
        <end position="351"/>
    </location>
</feature>
<keyword evidence="4" id="KW-1185">Reference proteome</keyword>
<evidence type="ECO:0000259" key="2">
    <source>
        <dbReference type="Pfam" id="PF03432"/>
    </source>
</evidence>
<dbReference type="AlphaFoldDB" id="A0A239IPN7"/>
<feature type="domain" description="MobA/VirD2-like nuclease" evidence="2">
    <location>
        <begin position="111"/>
        <end position="212"/>
    </location>
</feature>
<protein>
    <submittedName>
        <fullName evidence="3">Relaxase/Mobilisation nuclease domain-containing protein</fullName>
    </submittedName>
</protein>
<feature type="region of interest" description="Disordered" evidence="1">
    <location>
        <begin position="333"/>
        <end position="373"/>
    </location>
</feature>
<dbReference type="Gene3D" id="3.30.930.30">
    <property type="match status" value="1"/>
</dbReference>